<feature type="compositionally biased region" description="Polar residues" evidence="1">
    <location>
        <begin position="43"/>
        <end position="52"/>
    </location>
</feature>
<protein>
    <submittedName>
        <fullName evidence="2">Uncharacterized protein</fullName>
    </submittedName>
</protein>
<accession>A0A9P1JJI6</accession>
<evidence type="ECO:0000256" key="1">
    <source>
        <dbReference type="SAM" id="MobiDB-lite"/>
    </source>
</evidence>
<reference evidence="2 3" key="1">
    <citation type="journal article" date="2011" name="Int. J. Syst. Evol. Microbiol.">
        <title>Relationship of Bacillus amyloliquefaciens clades associated with strains DSM 7T and FZB42T: a proposal for Bacillus amyloliquefaciens subsp. amyloliquefaciens subsp. nov. and Bacillus amyloliquefaciens subsp. plantarum subsp. nov. based on complete genome sequence comparisons.</title>
        <authorList>
            <person name="Borriss R."/>
            <person name="Chen X.H."/>
            <person name="Rueckert C."/>
            <person name="Blom J."/>
            <person name="Becker A."/>
            <person name="Baumgarth B."/>
            <person name="Fan B."/>
            <person name="Pukall R."/>
            <person name="Schumann P."/>
            <person name="Sproer C."/>
            <person name="Junge H."/>
            <person name="Vater J."/>
            <person name="Puhler A."/>
            <person name="Klenk H.P."/>
        </authorList>
    </citation>
    <scope>NUCLEOTIDE SEQUENCE [LARGE SCALE GENOMIC DNA]</scope>
    <source>
        <strain evidence="3">DSM 7</strain>
    </source>
</reference>
<dbReference type="KEGG" id="bao:BAMF_2882"/>
<organism evidence="2 3">
    <name type="scientific">Bacillus amyloliquefaciens (strain ATCC 23350 / DSM 7 / BCRC 11601 / CCUG 28519 / NBRC 15535 / NRRL B-14393 / F)</name>
    <dbReference type="NCBI Taxonomy" id="692420"/>
    <lineage>
        <taxon>Bacteria</taxon>
        <taxon>Bacillati</taxon>
        <taxon>Bacillota</taxon>
        <taxon>Bacilli</taxon>
        <taxon>Bacillales</taxon>
        <taxon>Bacillaceae</taxon>
        <taxon>Bacillus</taxon>
        <taxon>Bacillus amyloliquefaciens group</taxon>
    </lineage>
</organism>
<reference evidence="3" key="2">
    <citation type="journal article" date="2011" name="J. Biotechnol.">
        <title>Genome sequence of B. amyloliquefaciens type strain DSM7(T) reveals differences to plant-associated B. amyloliquefaciens FZB42.</title>
        <authorList>
            <person name="Ruckert C."/>
            <person name="Blom J."/>
            <person name="Chen X."/>
            <person name="Reva O."/>
            <person name="Borriss R."/>
        </authorList>
    </citation>
    <scope>NUCLEOTIDE SEQUENCE [LARGE SCALE GENOMIC DNA]</scope>
    <source>
        <strain evidence="3">DSM 7</strain>
    </source>
</reference>
<gene>
    <name evidence="2" type="ordered locus">BAMF_2882</name>
</gene>
<keyword evidence="3" id="KW-1185">Reference proteome</keyword>
<dbReference type="Proteomes" id="UP000006562">
    <property type="component" value="Chromosome"/>
</dbReference>
<dbReference type="AlphaFoldDB" id="A0A9P1JJI6"/>
<name>A0A9P1JJI6_BACAS</name>
<feature type="region of interest" description="Disordered" evidence="1">
    <location>
        <begin position="32"/>
        <end position="52"/>
    </location>
</feature>
<evidence type="ECO:0000313" key="2">
    <source>
        <dbReference type="EMBL" id="CBI44008.1"/>
    </source>
</evidence>
<dbReference type="EMBL" id="FN597644">
    <property type="protein sequence ID" value="CBI44008.1"/>
    <property type="molecule type" value="Genomic_DNA"/>
</dbReference>
<proteinExistence type="predicted"/>
<sequence length="52" mass="6134">MIKLNKENIRKKIKQYYDDMSREQLISQLKRSGLSVNEDEKQMSSIRTSGQS</sequence>
<evidence type="ECO:0000313" key="3">
    <source>
        <dbReference type="Proteomes" id="UP000006562"/>
    </source>
</evidence>